<dbReference type="EMBL" id="KV417585">
    <property type="protein sequence ID" value="KZP17159.1"/>
    <property type="molecule type" value="Genomic_DNA"/>
</dbReference>
<dbReference type="OrthoDB" id="74360at2759"/>
<name>A0A166FTX9_9AGAM</name>
<dbReference type="InterPro" id="IPR036188">
    <property type="entry name" value="FAD/NAD-bd_sf"/>
</dbReference>
<reference evidence="1 2" key="1">
    <citation type="journal article" date="2016" name="Mol. Biol. Evol.">
        <title>Comparative Genomics of Early-Diverging Mushroom-Forming Fungi Provides Insights into the Origins of Lignocellulose Decay Capabilities.</title>
        <authorList>
            <person name="Nagy L.G."/>
            <person name="Riley R."/>
            <person name="Tritt A."/>
            <person name="Adam C."/>
            <person name="Daum C."/>
            <person name="Floudas D."/>
            <person name="Sun H."/>
            <person name="Yadav J.S."/>
            <person name="Pangilinan J."/>
            <person name="Larsson K.H."/>
            <person name="Matsuura K."/>
            <person name="Barry K."/>
            <person name="Labutti K."/>
            <person name="Kuo R."/>
            <person name="Ohm R.A."/>
            <person name="Bhattacharya S.S."/>
            <person name="Shirouzu T."/>
            <person name="Yoshinaga Y."/>
            <person name="Martin F.M."/>
            <person name="Grigoriev I.V."/>
            <person name="Hibbett D.S."/>
        </authorList>
    </citation>
    <scope>NUCLEOTIDE SEQUENCE [LARGE SCALE GENOMIC DNA]</scope>
    <source>
        <strain evidence="1 2">CBS 109695</strain>
    </source>
</reference>
<dbReference type="Gene3D" id="3.50.50.60">
    <property type="entry name" value="FAD/NAD(P)-binding domain"/>
    <property type="match status" value="1"/>
</dbReference>
<proteinExistence type="predicted"/>
<evidence type="ECO:0000313" key="2">
    <source>
        <dbReference type="Proteomes" id="UP000076532"/>
    </source>
</evidence>
<evidence type="ECO:0008006" key="3">
    <source>
        <dbReference type="Google" id="ProtNLM"/>
    </source>
</evidence>
<sequence>MLYFVGILRREDANAILKGKRVAVIGSEPSAIQFVPKLVQDPSIEVVQFHPRPVVVETAFSGVKWMFAHIPEVMHIYCNRILL</sequence>
<gene>
    <name evidence="1" type="ORF">FIBSPDRAFT_957335</name>
</gene>
<dbReference type="Proteomes" id="UP000076532">
    <property type="component" value="Unassembled WGS sequence"/>
</dbReference>
<dbReference type="AlphaFoldDB" id="A0A166FTX9"/>
<organism evidence="1 2">
    <name type="scientific">Athelia psychrophila</name>
    <dbReference type="NCBI Taxonomy" id="1759441"/>
    <lineage>
        <taxon>Eukaryota</taxon>
        <taxon>Fungi</taxon>
        <taxon>Dikarya</taxon>
        <taxon>Basidiomycota</taxon>
        <taxon>Agaricomycotina</taxon>
        <taxon>Agaricomycetes</taxon>
        <taxon>Agaricomycetidae</taxon>
        <taxon>Atheliales</taxon>
        <taxon>Atheliaceae</taxon>
        <taxon>Athelia</taxon>
    </lineage>
</organism>
<evidence type="ECO:0000313" key="1">
    <source>
        <dbReference type="EMBL" id="KZP17159.1"/>
    </source>
</evidence>
<protein>
    <recommendedName>
        <fullName evidence="3">FAD/NAD(P)-binding domain-containing protein</fullName>
    </recommendedName>
</protein>
<dbReference type="SUPFAM" id="SSF51905">
    <property type="entry name" value="FAD/NAD(P)-binding domain"/>
    <property type="match status" value="1"/>
</dbReference>
<keyword evidence="2" id="KW-1185">Reference proteome</keyword>
<accession>A0A166FTX9</accession>